<dbReference type="EMBL" id="FOQO01000004">
    <property type="protein sequence ID" value="SFI48652.1"/>
    <property type="molecule type" value="Genomic_DNA"/>
</dbReference>
<evidence type="ECO:0000313" key="1">
    <source>
        <dbReference type="EMBL" id="SFI48652.1"/>
    </source>
</evidence>
<dbReference type="AlphaFoldDB" id="A0A1I3IL52"/>
<proteinExistence type="predicted"/>
<dbReference type="Proteomes" id="UP000198670">
    <property type="component" value="Unassembled WGS sequence"/>
</dbReference>
<protein>
    <submittedName>
        <fullName evidence="1">Uncharacterized protein</fullName>
    </submittedName>
</protein>
<sequence>MKGGQLYRLMDLIEDIRKVDAMILLHKGTAQDSLLIDQYEARKTKLMGQLIDELVSPEIQSPQSFSLVQKIISKFYPSASQPDALDGDIKRLAEAI</sequence>
<accession>A0A1I3IL52</accession>
<gene>
    <name evidence="1" type="ORF">SAMN05444682_104137</name>
</gene>
<organism evidence="1 2">
    <name type="scientific">Parapedobacter indicus</name>
    <dbReference type="NCBI Taxonomy" id="1477437"/>
    <lineage>
        <taxon>Bacteria</taxon>
        <taxon>Pseudomonadati</taxon>
        <taxon>Bacteroidota</taxon>
        <taxon>Sphingobacteriia</taxon>
        <taxon>Sphingobacteriales</taxon>
        <taxon>Sphingobacteriaceae</taxon>
        <taxon>Parapedobacter</taxon>
    </lineage>
</organism>
<evidence type="ECO:0000313" key="2">
    <source>
        <dbReference type="Proteomes" id="UP000198670"/>
    </source>
</evidence>
<name>A0A1I3IL52_9SPHI</name>
<reference evidence="1 2" key="1">
    <citation type="submission" date="2016-10" db="EMBL/GenBank/DDBJ databases">
        <authorList>
            <person name="de Groot N.N."/>
        </authorList>
    </citation>
    <scope>NUCLEOTIDE SEQUENCE [LARGE SCALE GENOMIC DNA]</scope>
    <source>
        <strain evidence="1 2">RK1</strain>
    </source>
</reference>
<keyword evidence="2" id="KW-1185">Reference proteome</keyword>